<keyword evidence="3" id="KW-1185">Reference proteome</keyword>
<comment type="caution">
    <text evidence="2">The sequence shown here is derived from an EMBL/GenBank/DDBJ whole genome shotgun (WGS) entry which is preliminary data.</text>
</comment>
<protein>
    <submittedName>
        <fullName evidence="2">Uncharacterized protein</fullName>
    </submittedName>
</protein>
<name>A0AAV7TKS9_PLEWA</name>
<reference evidence="2" key="1">
    <citation type="journal article" date="2022" name="bioRxiv">
        <title>Sequencing and chromosome-scale assembly of the giantPleurodeles waltlgenome.</title>
        <authorList>
            <person name="Brown T."/>
            <person name="Elewa A."/>
            <person name="Iarovenko S."/>
            <person name="Subramanian E."/>
            <person name="Araus A.J."/>
            <person name="Petzold A."/>
            <person name="Susuki M."/>
            <person name="Suzuki K.-i.T."/>
            <person name="Hayashi T."/>
            <person name="Toyoda A."/>
            <person name="Oliveira C."/>
            <person name="Osipova E."/>
            <person name="Leigh N.D."/>
            <person name="Simon A."/>
            <person name="Yun M.H."/>
        </authorList>
    </citation>
    <scope>NUCLEOTIDE SEQUENCE</scope>
    <source>
        <strain evidence="2">20211129_DDA</strain>
        <tissue evidence="2">Liver</tissue>
    </source>
</reference>
<accession>A0AAV7TKS9</accession>
<gene>
    <name evidence="2" type="ORF">NDU88_002008</name>
</gene>
<sequence length="80" mass="8864">MRATLSRHGKGRSSPGAREKRKLKALCHTGIRTKAKAFRRLKHGLCDGARGPMETYSDPPRAGFKQAALRADTKGLKQYN</sequence>
<proteinExistence type="predicted"/>
<organism evidence="2 3">
    <name type="scientific">Pleurodeles waltl</name>
    <name type="common">Iberian ribbed newt</name>
    <dbReference type="NCBI Taxonomy" id="8319"/>
    <lineage>
        <taxon>Eukaryota</taxon>
        <taxon>Metazoa</taxon>
        <taxon>Chordata</taxon>
        <taxon>Craniata</taxon>
        <taxon>Vertebrata</taxon>
        <taxon>Euteleostomi</taxon>
        <taxon>Amphibia</taxon>
        <taxon>Batrachia</taxon>
        <taxon>Caudata</taxon>
        <taxon>Salamandroidea</taxon>
        <taxon>Salamandridae</taxon>
        <taxon>Pleurodelinae</taxon>
        <taxon>Pleurodeles</taxon>
    </lineage>
</organism>
<dbReference type="EMBL" id="JANPWB010000006">
    <property type="protein sequence ID" value="KAJ1176741.1"/>
    <property type="molecule type" value="Genomic_DNA"/>
</dbReference>
<evidence type="ECO:0000256" key="1">
    <source>
        <dbReference type="SAM" id="MobiDB-lite"/>
    </source>
</evidence>
<dbReference type="Proteomes" id="UP001066276">
    <property type="component" value="Chromosome 3_2"/>
</dbReference>
<evidence type="ECO:0000313" key="2">
    <source>
        <dbReference type="EMBL" id="KAJ1176741.1"/>
    </source>
</evidence>
<feature type="compositionally biased region" description="Basic residues" evidence="1">
    <location>
        <begin position="1"/>
        <end position="11"/>
    </location>
</feature>
<dbReference type="AlphaFoldDB" id="A0AAV7TKS9"/>
<feature type="region of interest" description="Disordered" evidence="1">
    <location>
        <begin position="1"/>
        <end position="21"/>
    </location>
</feature>
<evidence type="ECO:0000313" key="3">
    <source>
        <dbReference type="Proteomes" id="UP001066276"/>
    </source>
</evidence>